<feature type="domain" description="G-protein coupled receptors family 1 profile" evidence="15">
    <location>
        <begin position="979"/>
        <end position="1228"/>
    </location>
</feature>
<dbReference type="Pfam" id="PF13853">
    <property type="entry name" value="7tm_4"/>
    <property type="match status" value="7"/>
</dbReference>
<feature type="domain" description="G-protein coupled receptors family 1 profile" evidence="15">
    <location>
        <begin position="1"/>
        <end position="80"/>
    </location>
</feature>
<keyword evidence="11" id="KW-0325">Glycoprotein</keyword>
<proteinExistence type="inferred from homology"/>
<feature type="transmembrane region" description="Helical" evidence="14">
    <location>
        <begin position="496"/>
        <end position="522"/>
    </location>
</feature>
<evidence type="ECO:0000313" key="16">
    <source>
        <dbReference type="EMBL" id="CAH2291717.1"/>
    </source>
</evidence>
<dbReference type="GO" id="GO:0004984">
    <property type="term" value="F:olfactory receptor activity"/>
    <property type="evidence" value="ECO:0007669"/>
    <property type="project" value="InterPro"/>
</dbReference>
<comment type="similarity">
    <text evidence="13">Belongs to the G-protein coupled receptor 1 family.</text>
</comment>
<evidence type="ECO:0000256" key="14">
    <source>
        <dbReference type="SAM" id="Phobius"/>
    </source>
</evidence>
<feature type="transmembrane region" description="Helical" evidence="14">
    <location>
        <begin position="1293"/>
        <end position="1311"/>
    </location>
</feature>
<dbReference type="InterPro" id="IPR000725">
    <property type="entry name" value="Olfact_rcpt"/>
</dbReference>
<evidence type="ECO:0000256" key="11">
    <source>
        <dbReference type="ARBA" id="ARBA00023180"/>
    </source>
</evidence>
<keyword evidence="10 13" id="KW-0675">Receptor</keyword>
<feature type="transmembrane region" description="Helical" evidence="14">
    <location>
        <begin position="2000"/>
        <end position="2019"/>
    </location>
</feature>
<reference evidence="16" key="1">
    <citation type="submission" date="2022-03" db="EMBL/GenBank/DDBJ databases">
        <authorList>
            <person name="Alioto T."/>
            <person name="Alioto T."/>
            <person name="Gomez Garrido J."/>
        </authorList>
    </citation>
    <scope>NUCLEOTIDE SEQUENCE</scope>
</reference>
<feature type="transmembrane region" description="Helical" evidence="14">
    <location>
        <begin position="1080"/>
        <end position="1102"/>
    </location>
</feature>
<keyword evidence="2" id="KW-1003">Cell membrane</keyword>
<evidence type="ECO:0000256" key="3">
    <source>
        <dbReference type="ARBA" id="ARBA00022606"/>
    </source>
</evidence>
<evidence type="ECO:0000256" key="9">
    <source>
        <dbReference type="ARBA" id="ARBA00023157"/>
    </source>
</evidence>
<feature type="transmembrane region" description="Helical" evidence="14">
    <location>
        <begin position="831"/>
        <end position="860"/>
    </location>
</feature>
<feature type="domain" description="G-protein coupled receptors family 1 profile" evidence="15">
    <location>
        <begin position="153"/>
        <end position="402"/>
    </location>
</feature>
<evidence type="ECO:0000256" key="13">
    <source>
        <dbReference type="RuleBase" id="RU000688"/>
    </source>
</evidence>
<feature type="transmembrane region" description="Helical" evidence="14">
    <location>
        <begin position="1628"/>
        <end position="1649"/>
    </location>
</feature>
<evidence type="ECO:0000256" key="6">
    <source>
        <dbReference type="ARBA" id="ARBA00022989"/>
    </source>
</evidence>
<gene>
    <name evidence="16" type="ORF">PECUL_23A043397</name>
</gene>
<feature type="transmembrane region" description="Helical" evidence="14">
    <location>
        <begin position="1669"/>
        <end position="1688"/>
    </location>
</feature>
<feature type="transmembrane region" description="Helical" evidence="14">
    <location>
        <begin position="950"/>
        <end position="975"/>
    </location>
</feature>
<name>A0AAD1S315_PELCU</name>
<evidence type="ECO:0000256" key="5">
    <source>
        <dbReference type="ARBA" id="ARBA00022725"/>
    </source>
</evidence>
<feature type="transmembrane region" description="Helical" evidence="14">
    <location>
        <begin position="1589"/>
        <end position="1616"/>
    </location>
</feature>
<comment type="subcellular location">
    <subcellularLocation>
        <location evidence="1">Cell membrane</location>
        <topology evidence="1">Multi-pass membrane protein</topology>
    </subcellularLocation>
</comment>
<keyword evidence="17" id="KW-1185">Reference proteome</keyword>
<keyword evidence="12 13" id="KW-0807">Transducer</keyword>
<keyword evidence="5" id="KW-0552">Olfaction</keyword>
<feature type="transmembrane region" description="Helical" evidence="14">
    <location>
        <begin position="21"/>
        <end position="44"/>
    </location>
</feature>
<dbReference type="GO" id="GO:0005886">
    <property type="term" value="C:plasma membrane"/>
    <property type="evidence" value="ECO:0007669"/>
    <property type="project" value="UniProtKB-SubCell"/>
</dbReference>
<keyword evidence="8 14" id="KW-0472">Membrane</keyword>
<feature type="transmembrane region" description="Helical" evidence="14">
    <location>
        <begin position="1806"/>
        <end position="1829"/>
    </location>
</feature>
<feature type="transmembrane region" description="Helical" evidence="14">
    <location>
        <begin position="735"/>
        <end position="754"/>
    </location>
</feature>
<protein>
    <submittedName>
        <fullName evidence="16">Olfactory receptor</fullName>
    </submittedName>
</protein>
<feature type="transmembrane region" description="Helical" evidence="14">
    <location>
        <begin position="250"/>
        <end position="273"/>
    </location>
</feature>
<feature type="domain" description="G-protein coupled receptors family 1 profile" evidence="15">
    <location>
        <begin position="675"/>
        <end position="924"/>
    </location>
</feature>
<keyword evidence="6 14" id="KW-1133">Transmembrane helix</keyword>
<dbReference type="EMBL" id="OW240916">
    <property type="protein sequence ID" value="CAH2291717.1"/>
    <property type="molecule type" value="Genomic_DNA"/>
</dbReference>
<dbReference type="FunFam" id="1.20.1070.10:FF:000010">
    <property type="entry name" value="Olfactory receptor"/>
    <property type="match status" value="6"/>
</dbReference>
<feature type="domain" description="G-protein coupled receptors family 1 profile" evidence="15">
    <location>
        <begin position="446"/>
        <end position="673"/>
    </location>
</feature>
<feature type="transmembrane region" description="Helical" evidence="14">
    <location>
        <begin position="2137"/>
        <end position="2160"/>
    </location>
</feature>
<evidence type="ECO:0000256" key="7">
    <source>
        <dbReference type="ARBA" id="ARBA00023040"/>
    </source>
</evidence>
<feature type="transmembrane region" description="Helical" evidence="14">
    <location>
        <begin position="203"/>
        <end position="229"/>
    </location>
</feature>
<feature type="domain" description="G-protein coupled receptors family 1 profile" evidence="15">
    <location>
        <begin position="1940"/>
        <end position="2189"/>
    </location>
</feature>
<feature type="transmembrane region" description="Helical" evidence="14">
    <location>
        <begin position="1211"/>
        <end position="1230"/>
    </location>
</feature>
<dbReference type="InterPro" id="IPR050939">
    <property type="entry name" value="Olfactory_GPCR1"/>
</dbReference>
<dbReference type="PANTHER" id="PTHR24242:SF411">
    <property type="entry name" value="OLFACTORY RECEPTOR"/>
    <property type="match status" value="1"/>
</dbReference>
<dbReference type="InterPro" id="IPR000276">
    <property type="entry name" value="GPCR_Rhodpsn"/>
</dbReference>
<feature type="transmembrane region" description="Helical" evidence="14">
    <location>
        <begin position="2166"/>
        <end position="2184"/>
    </location>
</feature>
<feature type="transmembrane region" description="Helical" evidence="14">
    <location>
        <begin position="1039"/>
        <end position="1059"/>
    </location>
</feature>
<feature type="transmembrane region" description="Helical" evidence="14">
    <location>
        <begin position="694"/>
        <end position="715"/>
    </location>
</feature>
<feature type="transmembrane region" description="Helical" evidence="14">
    <location>
        <begin position="1009"/>
        <end position="1027"/>
    </location>
</feature>
<organism evidence="16 17">
    <name type="scientific">Pelobates cultripes</name>
    <name type="common">Western spadefoot toad</name>
    <dbReference type="NCBI Taxonomy" id="61616"/>
    <lineage>
        <taxon>Eukaryota</taxon>
        <taxon>Metazoa</taxon>
        <taxon>Chordata</taxon>
        <taxon>Craniata</taxon>
        <taxon>Vertebrata</taxon>
        <taxon>Euteleostomi</taxon>
        <taxon>Amphibia</taxon>
        <taxon>Batrachia</taxon>
        <taxon>Anura</taxon>
        <taxon>Pelobatoidea</taxon>
        <taxon>Pelobatidae</taxon>
        <taxon>Pelobates</taxon>
    </lineage>
</organism>
<feature type="transmembrane region" description="Helical" evidence="14">
    <location>
        <begin position="309"/>
        <end position="337"/>
    </location>
</feature>
<feature type="transmembrane region" description="Helical" evidence="14">
    <location>
        <begin position="349"/>
        <end position="373"/>
    </location>
</feature>
<evidence type="ECO:0000256" key="1">
    <source>
        <dbReference type="ARBA" id="ARBA00004651"/>
    </source>
</evidence>
<evidence type="ECO:0000256" key="8">
    <source>
        <dbReference type="ARBA" id="ARBA00023136"/>
    </source>
</evidence>
<feature type="transmembrane region" description="Helical" evidence="14">
    <location>
        <begin position="655"/>
        <end position="682"/>
    </location>
</feature>
<feature type="transmembrane region" description="Helical" evidence="14">
    <location>
        <begin position="170"/>
        <end position="191"/>
    </location>
</feature>
<dbReference type="PRINTS" id="PR00237">
    <property type="entry name" value="GPCRRHODOPSN"/>
</dbReference>
<dbReference type="PRINTS" id="PR00245">
    <property type="entry name" value="OLFACTORYR"/>
</dbReference>
<dbReference type="Pfam" id="PF00001">
    <property type="entry name" value="7tm_1"/>
    <property type="match status" value="1"/>
</dbReference>
<accession>A0AAD1S315</accession>
<feature type="transmembrane region" description="Helical" evidence="14">
    <location>
        <begin position="1959"/>
        <end position="1980"/>
    </location>
</feature>
<keyword evidence="7 13" id="KW-0297">G-protein coupled receptor</keyword>
<feature type="domain" description="G-protein coupled receptors family 1 profile" evidence="15">
    <location>
        <begin position="1609"/>
        <end position="1858"/>
    </location>
</feature>
<dbReference type="Gene3D" id="1.20.1070.10">
    <property type="entry name" value="Rhodopsin 7-helix transmembrane proteins"/>
    <property type="match status" value="8"/>
</dbReference>
<feature type="transmembrane region" description="Helical" evidence="14">
    <location>
        <begin position="1175"/>
        <end position="1199"/>
    </location>
</feature>
<evidence type="ECO:0000256" key="12">
    <source>
        <dbReference type="ARBA" id="ARBA00023224"/>
    </source>
</evidence>
<keyword evidence="3" id="KW-0716">Sensory transduction</keyword>
<dbReference type="PANTHER" id="PTHR24242">
    <property type="entry name" value="G-PROTEIN COUPLED RECEPTOR"/>
    <property type="match status" value="1"/>
</dbReference>
<feature type="non-terminal residue" evidence="16">
    <location>
        <position position="2231"/>
    </location>
</feature>
<dbReference type="PROSITE" id="PS00237">
    <property type="entry name" value="G_PROTEIN_RECEP_F1_1"/>
    <property type="match status" value="6"/>
</dbReference>
<feature type="transmembrane region" description="Helical" evidence="14">
    <location>
        <begin position="425"/>
        <end position="456"/>
    </location>
</feature>
<evidence type="ECO:0000259" key="15">
    <source>
        <dbReference type="PROSITE" id="PS50262"/>
    </source>
</evidence>
<feature type="domain" description="G-protein coupled receptors family 1 profile" evidence="15">
    <location>
        <begin position="1301"/>
        <end position="1550"/>
    </location>
</feature>
<feature type="transmembrane region" description="Helical" evidence="14">
    <location>
        <begin position="1765"/>
        <end position="1794"/>
    </location>
</feature>
<feature type="transmembrane region" description="Helical" evidence="14">
    <location>
        <begin position="1498"/>
        <end position="1521"/>
    </location>
</feature>
<feature type="transmembrane region" description="Helical" evidence="14">
    <location>
        <begin position="1924"/>
        <end position="1947"/>
    </location>
</feature>
<dbReference type="InterPro" id="IPR017452">
    <property type="entry name" value="GPCR_Rhodpsn_7TM"/>
</dbReference>
<keyword evidence="4 13" id="KW-0812">Transmembrane</keyword>
<feature type="transmembrane region" description="Helical" evidence="14">
    <location>
        <begin position="2096"/>
        <end position="2125"/>
    </location>
</feature>
<evidence type="ECO:0000256" key="2">
    <source>
        <dbReference type="ARBA" id="ARBA00022475"/>
    </source>
</evidence>
<dbReference type="Proteomes" id="UP001295444">
    <property type="component" value="Chromosome 05"/>
</dbReference>
<evidence type="ECO:0000256" key="10">
    <source>
        <dbReference type="ARBA" id="ARBA00023170"/>
    </source>
</evidence>
<feature type="transmembrane region" description="Helical" evidence="14">
    <location>
        <begin position="872"/>
        <end position="895"/>
    </location>
</feature>
<feature type="transmembrane region" description="Helical" evidence="14">
    <location>
        <begin position="1457"/>
        <end position="1486"/>
    </location>
</feature>
<keyword evidence="9" id="KW-1015">Disulfide bond</keyword>
<evidence type="ECO:0000313" key="17">
    <source>
        <dbReference type="Proteomes" id="UP001295444"/>
    </source>
</evidence>
<evidence type="ECO:0000256" key="4">
    <source>
        <dbReference type="ARBA" id="ARBA00022692"/>
    </source>
</evidence>
<sequence length="2231" mass="251239">MSFDRYLAICVPLRYITIMDFTLRTCLSVLPWMLGFTTNLFGFIPISNFQFCDGNIIDHIYCDLSPLQKLSCSDTSLAEFIGIEMLEHSQSVLSVCLDDECVCFTSDFQNLIAKKGEEGKITEIILLGFGNLYGFNILIFIIFLNIFLFTLTGNLLIIVLVLISRHLHSPMYFFLCHLSLSDIVLTTNTLPNLMGAILHGGKVMTILGCITQLYFFSGITVTECFLLAVMSFDRYLAICVPLRYMSIMDFTLRTCLSALPWMLGFTTNLIGFIPVSKFQFCNGKIIDHIYCDLSPLQKLSCSDTSVVEFIAVVISAPLFICPCGFIIVTYVHIFLMILRIPSTTGRQKAFSTCSSHLLVVGAFYGTLIIKYMIPSIGDLLLLNKIMSLLHTVFTPLFNPLVYSLRNQDIRIIRELTLLPDCFGNLYGFNILIFFVFLNIFLFTVTGNLLIIVLVLISRHLHSPMYFFICRLSMSDIVLTTNTLPNLMGAILHGGKVMTILGCITQLYFFSGITVTECFLLAVMSYDRYLAICVPLHYITIMDFTLRTCLSALPWMLGFTTNLFGFIPISNLQFYTSHLLVISLFVGYPPSFENSRDWSPFYPTTCSSPYNPLMWPVSRRILIGYGAFEMGYTIKKIMINESIVTEFILLGFGNLFAFKIIIFIIFLIIFLFTVTGNLLIIVLVSISHHLHSPMYFFLCHLSLSDIVLSTNALPNLLGAILHGGKVMTILGCITQFYFHSGITITECFLLAVMAYDRYLAICVPLRYITIMDLTMRTCLSVFPWLIGFTTNLVGFMPVSHFQFCDGNIIDHIYCDLSPLQKLSCSDTSLVEFIAIVSSTPFFICPCGFIIVTYVHIFLMILRIPSTTGRQKTFSTCSSHLLVVGVFYGTLITKYMIPSLGHLLILNKIISLLHTVFTPLFNPLVYSLRNQDIRIFVKQHKSLDKLTEDTEFILLGFGNLFAFKIIIFIIFLIIFLFTVTGNLLIIVLVSISHHLHSPMYFFLCHLSLSDIVLSTNALPNLLGAILHGGKVMTILDCITQFYFYSGILITECFLLAVMAYDRYLAICVPLRYTSIMDLTMRTCLSVFPWLIGFTLNLVGFIPVFNFQFCDGNIIDHIYCDLSPLQKLSCSDTSLVEHLAFFFSTPFFICPCAFITVTYVHIFLMILRISSTTGRQKAFSTCSSHLLVVGVFYGTLITKYMIPSLGHLLILNKIVSLLHTVFTPLFNPLVYSLRNQDIRAALRKISKPKNKSMLTSTVKLKVQAHHSTQYTVVARRALSVDMTMNMMNMMTDDRLLLRKDTVTGNLLIIVLVSISHHLHSPMYFFLCHLSLSDIVLSTNALPNLLGAILHGGKVMTILGCITQFYFHSGITITECFLLAVMAYDRYLAICVPLHYTSIMDLTMRTCLSVFPWLIGFTTNLVGFMPVSHFQFCDGNIIDHIYCDLSPLEKLSCSDTSLVEFIAIVSSTPFFICPCGFIIVTYVHIFLMILRIPSTTGRQKTFSTCSSHLLVVGVFYGTLITKYMIPSLGHLLILNKIVSLLHTVFTPLFNPLVYSLRNQDISGSQQSAVKDTRDDLGSFELKLGYRLGFGNLFAFKIIIFIIFLIIFLFTVTGNLLIIVLVSISHHLHSPMYFFLCHLSLSDIVLSTNALPNLLGAILHGGKVMTILGCITQFYFHSGITITECFLLAVMAYDRYLAICVPLHYTSIMDLTMRTCLSVFPWLIGFTTNLVGFMPVSHFQFCDGNIIDHIYCDLSPLEKLSCSDTSLVEFIAIVSSTPFFICPCGFIIVTYVHIFLMILRIPSTTGRQKTFSTCSSHLLVVGVFYGTLITKYMIPSLGHLLILNKIVSLLHTVFTPLFNPLVYSLRNQDISTNVGTLKKCRVSMLNLEVWTSDSIVPESSDAWVGTSLNKIVPVIIGVNGFGNLFAFKIIIFIIFLIIFLFTVTGNLLIIVLVSISHHLHSPMYFFLCHLSLSDIVLSTNALPNLLGAILHGGKVMTILGCITQFYFHSGITITECFLLAVMAYDRYLAICVPLRYITIMDLTMRTCLSVFPWLIGFTTNLVGFMPVSHFQFCDGNIIDHIYCDLSPLQKLSCSDTSLVEFIAIVSSTPFFICPCGFIIVTYVHIFLMILRIPSTTGRQKTFSTCSSHLLVVGVFYGTLITKYMIPSLGHLLILNKIVSLLHTVFTPLFNPLVYSLRNQDISTNVGTLKKCRAKNKSMLFQGMRFSLRMEKSEDRM</sequence>
<feature type="transmembrane region" description="Helical" evidence="14">
    <location>
        <begin position="385"/>
        <end position="404"/>
    </location>
</feature>
<feature type="transmembrane region" description="Helical" evidence="14">
    <location>
        <begin position="1138"/>
        <end position="1163"/>
    </location>
</feature>
<feature type="transmembrane region" description="Helical" evidence="14">
    <location>
        <begin position="137"/>
        <end position="163"/>
    </location>
</feature>
<dbReference type="GO" id="GO:0004930">
    <property type="term" value="F:G protein-coupled receptor activity"/>
    <property type="evidence" value="ECO:0007669"/>
    <property type="project" value="UniProtKB-KW"/>
</dbReference>
<dbReference type="SUPFAM" id="SSF81321">
    <property type="entry name" value="Family A G protein-coupled receptor-like"/>
    <property type="match status" value="8"/>
</dbReference>
<dbReference type="PROSITE" id="PS50262">
    <property type="entry name" value="G_PROTEIN_RECEP_F1_2"/>
    <property type="match status" value="8"/>
</dbReference>
<feature type="transmembrane region" description="Helical" evidence="14">
    <location>
        <begin position="1361"/>
        <end position="1380"/>
    </location>
</feature>